<protein>
    <submittedName>
        <fullName evidence="1">Uncharacterized protein</fullName>
    </submittedName>
</protein>
<gene>
    <name evidence="1" type="ORF">PVAP13_7KG108710</name>
</gene>
<dbReference type="AlphaFoldDB" id="A0A8T0QL66"/>
<keyword evidence="2" id="KW-1185">Reference proteome</keyword>
<dbReference type="Proteomes" id="UP000823388">
    <property type="component" value="Chromosome 7K"/>
</dbReference>
<sequence length="164" mass="17232">MTRHCIRDPTLRPLLIPALAAGVDQELGMQICPFTAASLAVLDTSGGPTPVSGTFLSHSLPPLLSSHLRSRSTHVQTIDGASRGKGQQLARHSGGYLAMEWSSKLLVLLPGRAGVVGIGAHAARGAAPPRTRSWVCVSCRSLALASNQLFGYRSGEEIVLTPTD</sequence>
<proteinExistence type="predicted"/>
<evidence type="ECO:0000313" key="2">
    <source>
        <dbReference type="Proteomes" id="UP000823388"/>
    </source>
</evidence>
<organism evidence="1 2">
    <name type="scientific">Panicum virgatum</name>
    <name type="common">Blackwell switchgrass</name>
    <dbReference type="NCBI Taxonomy" id="38727"/>
    <lineage>
        <taxon>Eukaryota</taxon>
        <taxon>Viridiplantae</taxon>
        <taxon>Streptophyta</taxon>
        <taxon>Embryophyta</taxon>
        <taxon>Tracheophyta</taxon>
        <taxon>Spermatophyta</taxon>
        <taxon>Magnoliopsida</taxon>
        <taxon>Liliopsida</taxon>
        <taxon>Poales</taxon>
        <taxon>Poaceae</taxon>
        <taxon>PACMAD clade</taxon>
        <taxon>Panicoideae</taxon>
        <taxon>Panicodae</taxon>
        <taxon>Paniceae</taxon>
        <taxon>Panicinae</taxon>
        <taxon>Panicum</taxon>
        <taxon>Panicum sect. Hiantes</taxon>
    </lineage>
</organism>
<name>A0A8T0QL66_PANVG</name>
<comment type="caution">
    <text evidence="1">The sequence shown here is derived from an EMBL/GenBank/DDBJ whole genome shotgun (WGS) entry which is preliminary data.</text>
</comment>
<accession>A0A8T0QL66</accession>
<reference evidence="1" key="1">
    <citation type="submission" date="2020-05" db="EMBL/GenBank/DDBJ databases">
        <title>WGS assembly of Panicum virgatum.</title>
        <authorList>
            <person name="Lovell J.T."/>
            <person name="Jenkins J."/>
            <person name="Shu S."/>
            <person name="Juenger T.E."/>
            <person name="Schmutz J."/>
        </authorList>
    </citation>
    <scope>NUCLEOTIDE SEQUENCE</scope>
    <source>
        <strain evidence="1">AP13</strain>
    </source>
</reference>
<evidence type="ECO:0000313" key="1">
    <source>
        <dbReference type="EMBL" id="KAG2571626.1"/>
    </source>
</evidence>
<dbReference type="EMBL" id="CM029049">
    <property type="protein sequence ID" value="KAG2571626.1"/>
    <property type="molecule type" value="Genomic_DNA"/>
</dbReference>